<dbReference type="RefSeq" id="WP_377180729.1">
    <property type="nucleotide sequence ID" value="NZ_JBHUOG010000001.1"/>
</dbReference>
<feature type="transmembrane region" description="Helical" evidence="1">
    <location>
        <begin position="45"/>
        <end position="68"/>
    </location>
</feature>
<dbReference type="EMBL" id="JBHUOG010000001">
    <property type="protein sequence ID" value="MFD2792890.1"/>
    <property type="molecule type" value="Genomic_DNA"/>
</dbReference>
<feature type="transmembrane region" description="Helical" evidence="1">
    <location>
        <begin position="118"/>
        <end position="143"/>
    </location>
</feature>
<feature type="transmembrane region" description="Helical" evidence="1">
    <location>
        <begin position="74"/>
        <end position="97"/>
    </location>
</feature>
<keyword evidence="3" id="KW-1185">Reference proteome</keyword>
<evidence type="ECO:0000313" key="2">
    <source>
        <dbReference type="EMBL" id="MFD2792890.1"/>
    </source>
</evidence>
<evidence type="ECO:0000256" key="1">
    <source>
        <dbReference type="SAM" id="Phobius"/>
    </source>
</evidence>
<gene>
    <name evidence="2" type="ORF">ACFS27_04935</name>
</gene>
<sequence>MTHLLESGPLGWVFIAVGAISSVRWWHHVWTYTTKALPRPGGKTALAVEGAMLALVWLIGGAVVVYPIVPMASIGMVVVAAYCFPVAFVGTGLLAFFRVDELIAWMGWPRPEGRWRRGVIRGVGVAHAVAGLAIAVLVTYALLRVSTGA</sequence>
<evidence type="ECO:0000313" key="3">
    <source>
        <dbReference type="Proteomes" id="UP001597479"/>
    </source>
</evidence>
<keyword evidence="1" id="KW-0812">Transmembrane</keyword>
<keyword evidence="1" id="KW-0472">Membrane</keyword>
<protein>
    <submittedName>
        <fullName evidence="2">Uncharacterized protein</fullName>
    </submittedName>
</protein>
<name>A0ABW5VR79_9MICO</name>
<feature type="transmembrane region" description="Helical" evidence="1">
    <location>
        <begin position="12"/>
        <end position="33"/>
    </location>
</feature>
<organism evidence="2 3">
    <name type="scientific">Promicromonospora vindobonensis</name>
    <dbReference type="NCBI Taxonomy" id="195748"/>
    <lineage>
        <taxon>Bacteria</taxon>
        <taxon>Bacillati</taxon>
        <taxon>Actinomycetota</taxon>
        <taxon>Actinomycetes</taxon>
        <taxon>Micrococcales</taxon>
        <taxon>Promicromonosporaceae</taxon>
        <taxon>Promicromonospora</taxon>
    </lineage>
</organism>
<reference evidence="3" key="1">
    <citation type="journal article" date="2019" name="Int. J. Syst. Evol. Microbiol.">
        <title>The Global Catalogue of Microorganisms (GCM) 10K type strain sequencing project: providing services to taxonomists for standard genome sequencing and annotation.</title>
        <authorList>
            <consortium name="The Broad Institute Genomics Platform"/>
            <consortium name="The Broad Institute Genome Sequencing Center for Infectious Disease"/>
            <person name="Wu L."/>
            <person name="Ma J."/>
        </authorList>
    </citation>
    <scope>NUCLEOTIDE SEQUENCE [LARGE SCALE GENOMIC DNA]</scope>
    <source>
        <strain evidence="3">CCM 7044</strain>
    </source>
</reference>
<keyword evidence="1" id="KW-1133">Transmembrane helix</keyword>
<comment type="caution">
    <text evidence="2">The sequence shown here is derived from an EMBL/GenBank/DDBJ whole genome shotgun (WGS) entry which is preliminary data.</text>
</comment>
<proteinExistence type="predicted"/>
<dbReference type="Proteomes" id="UP001597479">
    <property type="component" value="Unassembled WGS sequence"/>
</dbReference>
<accession>A0ABW5VR79</accession>